<evidence type="ECO:0000256" key="1">
    <source>
        <dbReference type="SAM" id="SignalP"/>
    </source>
</evidence>
<name>A0A2G1VZM4_9BACT</name>
<dbReference type="AlphaFoldDB" id="A0A2G1VZM4"/>
<reference evidence="2 3" key="1">
    <citation type="submission" date="2017-06" db="EMBL/GenBank/DDBJ databases">
        <title>Description of Rhodopirellula bahusiensis sp. nov.</title>
        <authorList>
            <person name="Kizina J."/>
            <person name="Harder J."/>
        </authorList>
    </citation>
    <scope>NUCLEOTIDE SEQUENCE [LARGE SCALE GENOMIC DNA]</scope>
    <source>
        <strain evidence="2 3">SWK21</strain>
    </source>
</reference>
<evidence type="ECO:0000313" key="2">
    <source>
        <dbReference type="EMBL" id="PHQ32217.1"/>
    </source>
</evidence>
<dbReference type="EMBL" id="NIZW01000030">
    <property type="protein sequence ID" value="PHQ32217.1"/>
    <property type="molecule type" value="Genomic_DNA"/>
</dbReference>
<dbReference type="OrthoDB" id="191436at2"/>
<dbReference type="GeneID" id="90611479"/>
<feature type="signal peptide" evidence="1">
    <location>
        <begin position="1"/>
        <end position="21"/>
    </location>
</feature>
<evidence type="ECO:0000313" key="3">
    <source>
        <dbReference type="Proteomes" id="UP000225740"/>
    </source>
</evidence>
<organism evidence="2 3">
    <name type="scientific">Rhodopirellula bahusiensis</name>
    <dbReference type="NCBI Taxonomy" id="2014065"/>
    <lineage>
        <taxon>Bacteria</taxon>
        <taxon>Pseudomonadati</taxon>
        <taxon>Planctomycetota</taxon>
        <taxon>Planctomycetia</taxon>
        <taxon>Pirellulales</taxon>
        <taxon>Pirellulaceae</taxon>
        <taxon>Rhodopirellula</taxon>
    </lineage>
</organism>
<comment type="caution">
    <text evidence="2">The sequence shown here is derived from an EMBL/GenBank/DDBJ whole genome shotgun (WGS) entry which is preliminary data.</text>
</comment>
<dbReference type="RefSeq" id="WP_143549342.1">
    <property type="nucleotide sequence ID" value="NZ_NIZW01000030.1"/>
</dbReference>
<keyword evidence="1" id="KW-0732">Signal</keyword>
<gene>
    <name evidence="2" type="ORF">CEE69_26690</name>
</gene>
<accession>A0A2G1VZM4</accession>
<keyword evidence="3" id="KW-1185">Reference proteome</keyword>
<dbReference type="Proteomes" id="UP000225740">
    <property type="component" value="Unassembled WGS sequence"/>
</dbReference>
<feature type="chain" id="PRO_5013787108" evidence="1">
    <location>
        <begin position="22"/>
        <end position="227"/>
    </location>
</feature>
<sequence length="227" mass="25907">MMKWRLVFFMTLAVMPVSGLSQDSGFGKRQVKQMLADRPDMKNVIGREHPIHAWVVDGFEGRLVGQRVYWNSNSPRTGRAAEHAIPYANYPPYISISGGTETTAVDKWGAVVFELCNLQNHEKFTQLAVEARAGKLSAEQYARKCVMLEYDAQLRTHELFAKDPLPDSPHGRDWWYNTWVKPELPTKEAFEAEYAVPGSTRSNFDYFFNTFQTQFAPFIQPSDGDDS</sequence>
<protein>
    <submittedName>
        <fullName evidence="2">Uncharacterized protein</fullName>
    </submittedName>
</protein>
<proteinExistence type="predicted"/>